<dbReference type="Gene3D" id="3.40.50.80">
    <property type="entry name" value="Nucleotide-binding domain of ferredoxin-NADP reductase (FNR) module"/>
    <property type="match status" value="1"/>
</dbReference>
<evidence type="ECO:0000256" key="16">
    <source>
        <dbReference type="ARBA" id="ARBA00023136"/>
    </source>
</evidence>
<dbReference type="GO" id="GO:0005886">
    <property type="term" value="C:plasma membrane"/>
    <property type="evidence" value="ECO:0007669"/>
    <property type="project" value="UniProtKB-SubCell"/>
</dbReference>
<feature type="binding site" evidence="20">
    <location>
        <begin position="488"/>
        <end position="491"/>
    </location>
    <ligand>
        <name>FAD</name>
        <dbReference type="ChEBI" id="CHEBI:57692"/>
    </ligand>
</feature>
<dbReference type="HAMAP" id="MF_03212">
    <property type="entry name" value="NCPR"/>
    <property type="match status" value="1"/>
</dbReference>
<keyword evidence="5" id="KW-0812">Transmembrane</keyword>
<dbReference type="FunFam" id="3.40.50.360:FF:000024">
    <property type="entry name" value="NADPH--cytochrome P450 reductase"/>
    <property type="match status" value="1"/>
</dbReference>
<dbReference type="GO" id="GO:0003958">
    <property type="term" value="F:NADPH-hemoprotein reductase activity"/>
    <property type="evidence" value="ECO:0007669"/>
    <property type="project" value="UniProtKB-UniRule"/>
</dbReference>
<comment type="function">
    <text evidence="20">This enzyme is required for electron transfer from NADP to cytochrome P450 in microsomes. It can also provide electron transfer to heme oxygenase and cytochrome B5. Involved in ergosterol biosynthesis.</text>
</comment>
<keyword evidence="4 20" id="KW-0288">FMN</keyword>
<feature type="binding site" evidence="20">
    <location>
        <begin position="124"/>
        <end position="127"/>
    </location>
    <ligand>
        <name>FMN</name>
        <dbReference type="ChEBI" id="CHEBI:58210"/>
    </ligand>
</feature>
<dbReference type="SUPFAM" id="SSF52343">
    <property type="entry name" value="Ferredoxin reductase-like, C-terminal NADP-linked domain"/>
    <property type="match status" value="1"/>
</dbReference>
<protein>
    <recommendedName>
        <fullName evidence="20 21">NADPH--cytochrome P450 reductase</fullName>
        <shortName evidence="20">CPR</shortName>
        <shortName evidence="20">P450R</shortName>
        <ecNumber evidence="20 21">1.6.2.4</ecNumber>
    </recommendedName>
</protein>
<feature type="binding site" evidence="20">
    <location>
        <begin position="470"/>
        <end position="472"/>
    </location>
    <ligand>
        <name>FAD</name>
        <dbReference type="ChEBI" id="CHEBI:57692"/>
    </ligand>
</feature>
<dbReference type="GO" id="GO:0010181">
    <property type="term" value="F:FMN binding"/>
    <property type="evidence" value="ECO:0007669"/>
    <property type="project" value="UniProtKB-UniRule"/>
</dbReference>
<keyword evidence="18 20" id="KW-0753">Steroid metabolism</keyword>
<comment type="cofactor">
    <cofactor evidence="20">
        <name>FMN</name>
        <dbReference type="ChEBI" id="CHEBI:58210"/>
    </cofactor>
    <text evidence="20">Binds 1 FMN per monomer.</text>
</comment>
<dbReference type="Pfam" id="PF00258">
    <property type="entry name" value="Flavodoxin_1"/>
    <property type="match status" value="1"/>
</dbReference>
<evidence type="ECO:0000256" key="15">
    <source>
        <dbReference type="ARBA" id="ARBA00023128"/>
    </source>
</evidence>
<comment type="subcellular location">
    <subcellularLocation>
        <location evidence="20">Endoplasmic reticulum membrane</location>
        <topology evidence="20">Single-pass membrane protein</topology>
        <orientation evidence="20">Cytoplasmic side</orientation>
    </subcellularLocation>
    <subcellularLocation>
        <location evidence="20">Mitochondrion outer membrane</location>
        <topology evidence="20">Single-pass membrane protein</topology>
        <orientation evidence="20">Cytoplasmic side</orientation>
    </subcellularLocation>
    <subcellularLocation>
        <location evidence="20">Cell membrane</location>
        <topology evidence="20">Single-pass membrane protein</topology>
        <orientation evidence="20">Cytoplasmic side</orientation>
    </subcellularLocation>
</comment>
<dbReference type="PRINTS" id="PR00369">
    <property type="entry name" value="FLAVODOXIN"/>
</dbReference>
<name>A0A316UEK7_9BASI</name>
<proteinExistence type="inferred from homology"/>
<keyword evidence="25" id="KW-1185">Reference proteome</keyword>
<dbReference type="STRING" id="1684307.A0A316UEK7"/>
<evidence type="ECO:0000259" key="23">
    <source>
        <dbReference type="PROSITE" id="PS51384"/>
    </source>
</evidence>
<evidence type="ECO:0000256" key="2">
    <source>
        <dbReference type="ARBA" id="ARBA00022516"/>
    </source>
</evidence>
<evidence type="ECO:0000256" key="5">
    <source>
        <dbReference type="ARBA" id="ARBA00022692"/>
    </source>
</evidence>
<feature type="domain" description="Flavodoxin-like" evidence="22">
    <location>
        <begin position="67"/>
        <end position="215"/>
    </location>
</feature>
<evidence type="ECO:0000256" key="14">
    <source>
        <dbReference type="ARBA" id="ARBA00023098"/>
    </source>
</evidence>
<keyword evidence="1 20" id="KW-1003">Cell membrane</keyword>
<comment type="similarity">
    <text evidence="20">Belongs to the NADPH--cytochrome P450 reductase family.</text>
</comment>
<evidence type="ECO:0000313" key="25">
    <source>
        <dbReference type="Proteomes" id="UP000245942"/>
    </source>
</evidence>
<evidence type="ECO:0000256" key="8">
    <source>
        <dbReference type="ARBA" id="ARBA00022827"/>
    </source>
</evidence>
<evidence type="ECO:0000256" key="6">
    <source>
        <dbReference type="ARBA" id="ARBA00022787"/>
    </source>
</evidence>
<dbReference type="InterPro" id="IPR001433">
    <property type="entry name" value="OxRdtase_FAD/NAD-bd"/>
</dbReference>
<evidence type="ECO:0000256" key="13">
    <source>
        <dbReference type="ARBA" id="ARBA00023011"/>
    </source>
</evidence>
<keyword evidence="6 20" id="KW-1000">Mitochondrion outer membrane</keyword>
<evidence type="ECO:0000256" key="21">
    <source>
        <dbReference type="PIRNR" id="PIRNR000208"/>
    </source>
</evidence>
<keyword evidence="9 20" id="KW-0521">NADP</keyword>
<keyword evidence="15 20" id="KW-0496">Mitochondrion</keyword>
<dbReference type="PRINTS" id="PR00371">
    <property type="entry name" value="FPNCR"/>
</dbReference>
<dbReference type="InterPro" id="IPR017927">
    <property type="entry name" value="FAD-bd_FR_type"/>
</dbReference>
<dbReference type="EC" id="1.6.2.4" evidence="20 21"/>
<dbReference type="AlphaFoldDB" id="A0A316UEK7"/>
<dbReference type="InterPro" id="IPR039261">
    <property type="entry name" value="FNR_nucleotide-bd"/>
</dbReference>
<dbReference type="Gene3D" id="3.40.50.360">
    <property type="match status" value="1"/>
</dbReference>
<dbReference type="Pfam" id="PF00667">
    <property type="entry name" value="FAD_binding_1"/>
    <property type="match status" value="1"/>
</dbReference>
<organism evidence="24 25">
    <name type="scientific">Pseudomicrostroma glucosiphilum</name>
    <dbReference type="NCBI Taxonomy" id="1684307"/>
    <lineage>
        <taxon>Eukaryota</taxon>
        <taxon>Fungi</taxon>
        <taxon>Dikarya</taxon>
        <taxon>Basidiomycota</taxon>
        <taxon>Ustilaginomycotina</taxon>
        <taxon>Exobasidiomycetes</taxon>
        <taxon>Microstromatales</taxon>
        <taxon>Microstromatales incertae sedis</taxon>
        <taxon>Pseudomicrostroma</taxon>
    </lineage>
</organism>
<feature type="binding site" evidence="20">
    <location>
        <begin position="73"/>
        <end position="78"/>
    </location>
    <ligand>
        <name>FMN</name>
        <dbReference type="ChEBI" id="CHEBI:58210"/>
    </ligand>
</feature>
<evidence type="ECO:0000256" key="7">
    <source>
        <dbReference type="ARBA" id="ARBA00022824"/>
    </source>
</evidence>
<evidence type="ECO:0000256" key="1">
    <source>
        <dbReference type="ARBA" id="ARBA00022475"/>
    </source>
</evidence>
<sequence length="718" mass="79005">MAAADLIIVAIAVVLGSLYFFRASLFGAGGPSASTKLANGSALSGENGDDEFAGDFVAKLEKQNKRIAIFYGSQTGTAEEYAIKIAKEIKARYGASSLVCDPEEYQFEKLDAMPEGSAAVFVMATYGEGEPTDNAVPLMELIKESPSFSNGESLESLKYVIFGLGNRTYEHFNAVARQLDEGLSKLGAKRIGERGEGDDDKSMEEDYLAWKDGMFTALATELGLEEGAGGDVQDFEVKVLADHEDDKVYKGELSARALLGTKGIHDAKNPYMAPVSKAKELFTAGERTCVHLEFDIEGSGISYQHGDHVAVWAHNPEKEVDRMLAVLGLLENRDAVIDVTSLDPTLAKVPFPTPTTYETVFRHYLDISAHAGRQSLLGLAAYAPSEAVKQELTKIGSDRAYFNEKIGKHYYTVAEALQSVAGDNVDGDVLQSTAWKIPFDRLISAIPRLGPRFYSISSSPKVHPKTVHITAVVLRYAPEHKPDRFVHGLATNFISSIKMKMNDEMPTGPTDPRYGTPLYSLDGPRGAYTKEGLYRCPIHIRRANFRLPTSPKIPVIMIGPGTGVAPFRSFVQERVAGAQKAIEKNGPDALADWGNIWLFYGCRKSNEDFLYQEEWPQYAAELKGKFKMETAISREKFKPDGSKVYVQDLIWENRAQLASEILEKKGAVYICGDAAGMAHEVEKILLKILSDAKGSEEAAQKEVKLMKERSKWLLDVWS</sequence>
<feature type="domain" description="FAD-binding FR-type" evidence="23">
    <location>
        <begin position="268"/>
        <end position="531"/>
    </location>
</feature>
<dbReference type="PROSITE" id="PS51384">
    <property type="entry name" value="FAD_FR"/>
    <property type="match status" value="1"/>
</dbReference>
<dbReference type="FunFam" id="2.40.30.10:FF:000100">
    <property type="entry name" value="NADPH--cytochrome P450 reductase"/>
    <property type="match status" value="1"/>
</dbReference>
<dbReference type="EMBL" id="KZ819325">
    <property type="protein sequence ID" value="PWN21535.1"/>
    <property type="molecule type" value="Genomic_DNA"/>
</dbReference>
<dbReference type="InterPro" id="IPR023208">
    <property type="entry name" value="P450R"/>
</dbReference>
<dbReference type="GO" id="GO:0050661">
    <property type="term" value="F:NADP binding"/>
    <property type="evidence" value="ECO:0007669"/>
    <property type="project" value="UniProtKB-UniRule"/>
</dbReference>
<dbReference type="GO" id="GO:0050660">
    <property type="term" value="F:flavin adenine dinucleotide binding"/>
    <property type="evidence" value="ECO:0007669"/>
    <property type="project" value="UniProtKB-UniRule"/>
</dbReference>
<feature type="binding site" evidence="20">
    <location>
        <position position="562"/>
    </location>
    <ligand>
        <name>NADP(+)</name>
        <dbReference type="ChEBI" id="CHEBI:58349"/>
    </ligand>
</feature>
<comment type="similarity">
    <text evidence="20">In the N-terminal section; belongs to the flavodoxin family.</text>
</comment>
<feature type="binding site" evidence="20">
    <location>
        <position position="476"/>
    </location>
    <ligand>
        <name>FAD</name>
        <dbReference type="ChEBI" id="CHEBI:57692"/>
    </ligand>
</feature>
<dbReference type="Gene3D" id="2.40.30.10">
    <property type="entry name" value="Translation factors"/>
    <property type="match status" value="2"/>
</dbReference>
<keyword evidence="10 20" id="KW-0752">Steroid biosynthesis</keyword>
<evidence type="ECO:0000256" key="10">
    <source>
        <dbReference type="ARBA" id="ARBA00022955"/>
    </source>
</evidence>
<dbReference type="SUPFAM" id="SSF63380">
    <property type="entry name" value="Riboflavin synthase domain-like"/>
    <property type="match status" value="1"/>
</dbReference>
<dbReference type="InterPro" id="IPR017938">
    <property type="entry name" value="Riboflavin_synthase-like_b-brl"/>
</dbReference>
<keyword evidence="3 20" id="KW-0285">Flavoprotein</keyword>
<comment type="caution">
    <text evidence="20">Lacks conserved residue(s) required for the propagation of feature annotation.</text>
</comment>
<keyword evidence="17 20" id="KW-1207">Sterol metabolism</keyword>
<dbReference type="InterPro" id="IPR001094">
    <property type="entry name" value="Flavdoxin-like"/>
</dbReference>
<feature type="binding site" evidence="20">
    <location>
        <position position="680"/>
    </location>
    <ligand>
        <name>NADP(+)</name>
        <dbReference type="ChEBI" id="CHEBI:58349"/>
    </ligand>
</feature>
<keyword evidence="2 20" id="KW-0444">Lipid biosynthesis</keyword>
<feature type="binding site" evidence="20">
    <location>
        <position position="717"/>
    </location>
    <ligand>
        <name>FAD</name>
        <dbReference type="ChEBI" id="CHEBI:57692"/>
    </ligand>
</feature>
<evidence type="ECO:0000256" key="4">
    <source>
        <dbReference type="ARBA" id="ARBA00022643"/>
    </source>
</evidence>
<dbReference type="GO" id="GO:0005741">
    <property type="term" value="C:mitochondrial outer membrane"/>
    <property type="evidence" value="ECO:0007669"/>
    <property type="project" value="UniProtKB-SubCell"/>
</dbReference>
<accession>A0A316UEK7</accession>
<dbReference type="CDD" id="cd06204">
    <property type="entry name" value="CYPOR"/>
    <property type="match status" value="1"/>
</dbReference>
<evidence type="ECO:0000313" key="24">
    <source>
        <dbReference type="EMBL" id="PWN21535.1"/>
    </source>
</evidence>
<dbReference type="FunFam" id="3.40.50.80:FF:000018">
    <property type="entry name" value="NADPH--cytochrome P450 reductase"/>
    <property type="match status" value="1"/>
</dbReference>
<evidence type="ECO:0000256" key="12">
    <source>
        <dbReference type="ARBA" id="ARBA00023002"/>
    </source>
</evidence>
<dbReference type="SUPFAM" id="SSF52218">
    <property type="entry name" value="Flavoproteins"/>
    <property type="match status" value="1"/>
</dbReference>
<dbReference type="InterPro" id="IPR023173">
    <property type="entry name" value="NADPH_Cyt_P450_Rdtase_alpha"/>
</dbReference>
<comment type="cofactor">
    <cofactor evidence="20">
        <name>FAD</name>
        <dbReference type="ChEBI" id="CHEBI:57692"/>
    </cofactor>
    <text evidence="20">Binds 1 FAD per monomer.</text>
</comment>
<evidence type="ECO:0000256" key="18">
    <source>
        <dbReference type="ARBA" id="ARBA00023221"/>
    </source>
</evidence>
<reference evidence="24 25" key="1">
    <citation type="journal article" date="2018" name="Mol. Biol. Evol.">
        <title>Broad Genomic Sampling Reveals a Smut Pathogenic Ancestry of the Fungal Clade Ustilaginomycotina.</title>
        <authorList>
            <person name="Kijpornyongpan T."/>
            <person name="Mondo S.J."/>
            <person name="Barry K."/>
            <person name="Sandor L."/>
            <person name="Lee J."/>
            <person name="Lipzen A."/>
            <person name="Pangilinan J."/>
            <person name="LaButti K."/>
            <person name="Hainaut M."/>
            <person name="Henrissat B."/>
            <person name="Grigoriev I.V."/>
            <person name="Spatafora J.W."/>
            <person name="Aime M.C."/>
        </authorList>
    </citation>
    <scope>NUCLEOTIDE SEQUENCE [LARGE SCALE GENOMIC DNA]</scope>
    <source>
        <strain evidence="24 25">MCA 4718</strain>
    </source>
</reference>
<dbReference type="PIRSF" id="PIRSF000208">
    <property type="entry name" value="P450R"/>
    <property type="match status" value="1"/>
</dbReference>
<dbReference type="GO" id="GO:0005789">
    <property type="term" value="C:endoplasmic reticulum membrane"/>
    <property type="evidence" value="ECO:0007669"/>
    <property type="project" value="UniProtKB-SubCell"/>
</dbReference>
<keyword evidence="11" id="KW-1133">Transmembrane helix</keyword>
<keyword evidence="14 20" id="KW-0443">Lipid metabolism</keyword>
<evidence type="ECO:0000256" key="3">
    <source>
        <dbReference type="ARBA" id="ARBA00022630"/>
    </source>
</evidence>
<feature type="binding site" evidence="20">
    <location>
        <begin position="643"/>
        <end position="647"/>
    </location>
    <ligand>
        <name>NADP(+)</name>
        <dbReference type="ChEBI" id="CHEBI:58349"/>
    </ligand>
</feature>
<evidence type="ECO:0000259" key="22">
    <source>
        <dbReference type="PROSITE" id="PS50902"/>
    </source>
</evidence>
<evidence type="ECO:0000256" key="17">
    <source>
        <dbReference type="ARBA" id="ARBA00023166"/>
    </source>
</evidence>
<dbReference type="RefSeq" id="XP_025348695.1">
    <property type="nucleotide sequence ID" value="XM_025490273.1"/>
</dbReference>
<keyword evidence="12 20" id="KW-0560">Oxidoreductase</keyword>
<dbReference type="OrthoDB" id="1856718at2759"/>
<dbReference type="Pfam" id="PF00175">
    <property type="entry name" value="NAD_binding_1"/>
    <property type="match status" value="1"/>
</dbReference>
<keyword evidence="16 20" id="KW-0472">Membrane</keyword>
<dbReference type="InterPro" id="IPR003097">
    <property type="entry name" value="CysJ-like_FAD-binding"/>
</dbReference>
<dbReference type="GO" id="GO:0006696">
    <property type="term" value="P:ergosterol biosynthetic process"/>
    <property type="evidence" value="ECO:0007669"/>
    <property type="project" value="UniProtKB-UniRule"/>
</dbReference>
<dbReference type="FunFam" id="1.20.990.10:FF:000009">
    <property type="entry name" value="NADPH--cytochrome P450 reductase"/>
    <property type="match status" value="1"/>
</dbReference>
<dbReference type="GO" id="GO:0005829">
    <property type="term" value="C:cytosol"/>
    <property type="evidence" value="ECO:0007669"/>
    <property type="project" value="TreeGrafter"/>
</dbReference>
<keyword evidence="8 20" id="KW-0274">FAD</keyword>
<dbReference type="PROSITE" id="PS50902">
    <property type="entry name" value="FLAVODOXIN_LIKE"/>
    <property type="match status" value="1"/>
</dbReference>
<evidence type="ECO:0000256" key="11">
    <source>
        <dbReference type="ARBA" id="ARBA00022989"/>
    </source>
</evidence>
<feature type="binding site" evidence="20">
    <location>
        <position position="287"/>
    </location>
    <ligand>
        <name>NADP(+)</name>
        <dbReference type="ChEBI" id="CHEBI:58349"/>
    </ligand>
</feature>
<comment type="catalytic activity">
    <reaction evidence="19 20 21">
        <text>2 oxidized [cytochrome P450] + NADPH = 2 reduced [cytochrome P450] + NADP(+) + H(+)</text>
        <dbReference type="Rhea" id="RHEA:24040"/>
        <dbReference type="Rhea" id="RHEA-COMP:14627"/>
        <dbReference type="Rhea" id="RHEA-COMP:14628"/>
        <dbReference type="ChEBI" id="CHEBI:15378"/>
        <dbReference type="ChEBI" id="CHEBI:55376"/>
        <dbReference type="ChEBI" id="CHEBI:57783"/>
        <dbReference type="ChEBI" id="CHEBI:58349"/>
        <dbReference type="ChEBI" id="CHEBI:60344"/>
        <dbReference type="EC" id="1.6.2.4"/>
    </reaction>
</comment>
<dbReference type="PANTHER" id="PTHR19384">
    <property type="entry name" value="NITRIC OXIDE SYNTHASE-RELATED"/>
    <property type="match status" value="1"/>
</dbReference>
<keyword evidence="7 20" id="KW-0256">Endoplasmic reticulum</keyword>
<comment type="similarity">
    <text evidence="20 21">In the C-terminal section; belongs to the flavoprotein pyridine nucleotide cytochrome reductase family.</text>
</comment>
<gene>
    <name evidence="24" type="ORF">BCV69DRAFT_248049</name>
</gene>
<dbReference type="InterPro" id="IPR001709">
    <property type="entry name" value="Flavoprot_Pyr_Nucl_cyt_Rdtase"/>
</dbReference>
<dbReference type="Gene3D" id="1.20.990.10">
    <property type="entry name" value="NADPH-cytochrome p450 Reductase, Chain A, domain 3"/>
    <property type="match status" value="1"/>
</dbReference>
<keyword evidence="13 20" id="KW-0756">Sterol biosynthesis</keyword>
<dbReference type="PANTHER" id="PTHR19384:SF17">
    <property type="entry name" value="NADPH--CYTOCHROME P450 REDUCTASE"/>
    <property type="match status" value="1"/>
</dbReference>
<evidence type="ECO:0000256" key="20">
    <source>
        <dbReference type="HAMAP-Rule" id="MF_03212"/>
    </source>
</evidence>
<dbReference type="GeneID" id="37012007"/>
<feature type="binding site" evidence="20">
    <location>
        <position position="199"/>
    </location>
    <ligand>
        <name>FMN</name>
        <dbReference type="ChEBI" id="CHEBI:58210"/>
    </ligand>
</feature>
<evidence type="ECO:0000256" key="9">
    <source>
        <dbReference type="ARBA" id="ARBA00022857"/>
    </source>
</evidence>
<feature type="binding site" evidence="20">
    <location>
        <begin position="452"/>
        <end position="455"/>
    </location>
    <ligand>
        <name>FAD</name>
        <dbReference type="ChEBI" id="CHEBI:57692"/>
    </ligand>
</feature>
<evidence type="ECO:0000256" key="19">
    <source>
        <dbReference type="ARBA" id="ARBA00049342"/>
    </source>
</evidence>
<feature type="binding site" evidence="20">
    <location>
        <begin position="633"/>
        <end position="634"/>
    </location>
    <ligand>
        <name>NADP(+)</name>
        <dbReference type="ChEBI" id="CHEBI:58349"/>
    </ligand>
</feature>
<dbReference type="InterPro" id="IPR008254">
    <property type="entry name" value="Flavodoxin/NO_synth"/>
</dbReference>
<dbReference type="Proteomes" id="UP000245942">
    <property type="component" value="Unassembled WGS sequence"/>
</dbReference>
<dbReference type="InterPro" id="IPR029039">
    <property type="entry name" value="Flavoprotein-like_sf"/>
</dbReference>
<feature type="binding site" evidence="20">
    <location>
        <begin position="164"/>
        <end position="173"/>
    </location>
    <ligand>
        <name>FMN</name>
        <dbReference type="ChEBI" id="CHEBI:58210"/>
    </ligand>
</feature>